<dbReference type="PRINTS" id="PR00261">
    <property type="entry name" value="LDLRECEPTOR"/>
</dbReference>
<dbReference type="Gene3D" id="4.10.400.10">
    <property type="entry name" value="Low-density Lipoprotein Receptor"/>
    <property type="match status" value="2"/>
</dbReference>
<feature type="non-terminal residue" evidence="9">
    <location>
        <position position="407"/>
    </location>
</feature>
<dbReference type="GO" id="GO:0016192">
    <property type="term" value="P:vesicle-mediated transport"/>
    <property type="evidence" value="ECO:0007669"/>
    <property type="project" value="UniProtKB-ARBA"/>
</dbReference>
<keyword evidence="5" id="KW-0472">Membrane</keyword>
<feature type="compositionally biased region" description="Low complexity" evidence="8">
    <location>
        <begin position="187"/>
        <end position="198"/>
    </location>
</feature>
<proteinExistence type="predicted"/>
<dbReference type="SUPFAM" id="SSF57424">
    <property type="entry name" value="LDL receptor-like module"/>
    <property type="match status" value="2"/>
</dbReference>
<evidence type="ECO:0000256" key="2">
    <source>
        <dbReference type="ARBA" id="ARBA00022692"/>
    </source>
</evidence>
<dbReference type="GO" id="GO:0005886">
    <property type="term" value="C:plasma membrane"/>
    <property type="evidence" value="ECO:0007669"/>
    <property type="project" value="TreeGrafter"/>
</dbReference>
<keyword evidence="2" id="KW-0812">Transmembrane</keyword>
<sequence length="407" mass="45442">RPASVVGDGVPVVSCELCYSDYIFRLVLVSDIFFKYVHSTIVNTRGYYSDTPSPRMAAPTSMFGRGRHRLLVLACLAAVIFMAASADVEHEDLVFDDLSSDSNHHWNRRSSDEILPVQGPTLDSPDLSLFNSIKSGYRRIKRGLFDFFSEDTTTEASVEPSKTTRITKEFTKRDVDVDTPSDDEDMLGASGVSSGDDSLLSIPDVNPESQRCQPGYLQCSGVGGEICLPPEVRCNGVKECLDGRDESGCPPVTKDSTLNVRITLTIGEPFRQEYEDDKNPDFTDFSKNFCNSIIGQFDNLPVCKVIKVEKLDDPFESKVTFELTFYNNDADMDIIQSHLRDHIQKYSKIGNFTAKLDNYYIVQSLVNPQSQRCHPGYLQCLGVEGEICLPSEVRCNGFEDCLDGRDE</sequence>
<evidence type="ECO:0000256" key="1">
    <source>
        <dbReference type="ARBA" id="ARBA00004167"/>
    </source>
</evidence>
<accession>A0A1B6D2I8</accession>
<evidence type="ECO:0000313" key="9">
    <source>
        <dbReference type="EMBL" id="JAS19898.1"/>
    </source>
</evidence>
<organism evidence="9">
    <name type="scientific">Clastoptera arizonana</name>
    <name type="common">Arizona spittle bug</name>
    <dbReference type="NCBI Taxonomy" id="38151"/>
    <lineage>
        <taxon>Eukaryota</taxon>
        <taxon>Metazoa</taxon>
        <taxon>Ecdysozoa</taxon>
        <taxon>Arthropoda</taxon>
        <taxon>Hexapoda</taxon>
        <taxon>Insecta</taxon>
        <taxon>Pterygota</taxon>
        <taxon>Neoptera</taxon>
        <taxon>Paraneoptera</taxon>
        <taxon>Hemiptera</taxon>
        <taxon>Auchenorrhyncha</taxon>
        <taxon>Cercopoidea</taxon>
        <taxon>Clastopteridae</taxon>
        <taxon>Clastoptera</taxon>
    </lineage>
</organism>
<feature type="disulfide bond" evidence="7">
    <location>
        <begin position="234"/>
        <end position="249"/>
    </location>
</feature>
<dbReference type="EMBL" id="GEDC01017400">
    <property type="protein sequence ID" value="JAS19898.1"/>
    <property type="molecule type" value="Transcribed_RNA"/>
</dbReference>
<dbReference type="InterPro" id="IPR036055">
    <property type="entry name" value="LDL_receptor-like_sf"/>
</dbReference>
<name>A0A1B6D2I8_9HEMI</name>
<dbReference type="InterPro" id="IPR002172">
    <property type="entry name" value="LDrepeatLR_classA_rpt"/>
</dbReference>
<dbReference type="PROSITE" id="PS50068">
    <property type="entry name" value="LDLRA_2"/>
    <property type="match status" value="2"/>
</dbReference>
<gene>
    <name evidence="9" type="ORF">g.42717</name>
</gene>
<evidence type="ECO:0000256" key="8">
    <source>
        <dbReference type="SAM" id="MobiDB-lite"/>
    </source>
</evidence>
<evidence type="ECO:0000256" key="5">
    <source>
        <dbReference type="ARBA" id="ARBA00023136"/>
    </source>
</evidence>
<keyword evidence="6 7" id="KW-1015">Disulfide bond</keyword>
<evidence type="ECO:0000256" key="7">
    <source>
        <dbReference type="PROSITE-ProRule" id="PRU00124"/>
    </source>
</evidence>
<dbReference type="SMART" id="SM00192">
    <property type="entry name" value="LDLa"/>
    <property type="match status" value="2"/>
</dbReference>
<evidence type="ECO:0008006" key="10">
    <source>
        <dbReference type="Google" id="ProtNLM"/>
    </source>
</evidence>
<keyword evidence="3" id="KW-0677">Repeat</keyword>
<evidence type="ECO:0000256" key="3">
    <source>
        <dbReference type="ARBA" id="ARBA00022737"/>
    </source>
</evidence>
<comment type="subcellular location">
    <subcellularLocation>
        <location evidence="1">Membrane</location>
        <topology evidence="1">Single-pass membrane protein</topology>
    </subcellularLocation>
</comment>
<keyword evidence="4" id="KW-1133">Transmembrane helix</keyword>
<protein>
    <recommendedName>
        <fullName evidence="10">SEA domain-containing protein</fullName>
    </recommendedName>
</protein>
<feature type="compositionally biased region" description="Acidic residues" evidence="8">
    <location>
        <begin position="177"/>
        <end position="186"/>
    </location>
</feature>
<reference evidence="9" key="1">
    <citation type="submission" date="2015-12" db="EMBL/GenBank/DDBJ databases">
        <title>De novo transcriptome assembly of four potential Pierce s Disease insect vectors from Arizona vineyards.</title>
        <authorList>
            <person name="Tassone E.E."/>
        </authorList>
    </citation>
    <scope>NUCLEOTIDE SEQUENCE</scope>
</reference>
<evidence type="ECO:0000256" key="6">
    <source>
        <dbReference type="ARBA" id="ARBA00023157"/>
    </source>
</evidence>
<feature type="non-terminal residue" evidence="9">
    <location>
        <position position="1"/>
    </location>
</feature>
<comment type="caution">
    <text evidence="7">Lacks conserved residue(s) required for the propagation of feature annotation.</text>
</comment>
<dbReference type="PANTHER" id="PTHR24270">
    <property type="entry name" value="LOW-DENSITY LIPOPROTEIN RECEPTOR-RELATED"/>
    <property type="match status" value="1"/>
</dbReference>
<dbReference type="CDD" id="cd00112">
    <property type="entry name" value="LDLa"/>
    <property type="match status" value="2"/>
</dbReference>
<dbReference type="InterPro" id="IPR050685">
    <property type="entry name" value="LDLR"/>
</dbReference>
<evidence type="ECO:0000256" key="4">
    <source>
        <dbReference type="ARBA" id="ARBA00022989"/>
    </source>
</evidence>
<feature type="region of interest" description="Disordered" evidence="8">
    <location>
        <begin position="173"/>
        <end position="198"/>
    </location>
</feature>
<dbReference type="AlphaFoldDB" id="A0A1B6D2I8"/>
<dbReference type="Pfam" id="PF00057">
    <property type="entry name" value="Ldl_recept_a"/>
    <property type="match status" value="2"/>
</dbReference>